<dbReference type="InterPro" id="IPR004095">
    <property type="entry name" value="TGS"/>
</dbReference>
<keyword evidence="5" id="KW-0378">Hydrolase</keyword>
<feature type="domain" description="HD" evidence="3">
    <location>
        <begin position="59"/>
        <end position="158"/>
    </location>
</feature>
<dbReference type="GO" id="GO:0042594">
    <property type="term" value="P:response to starvation"/>
    <property type="evidence" value="ECO:0007669"/>
    <property type="project" value="TreeGrafter"/>
</dbReference>
<evidence type="ECO:0000256" key="1">
    <source>
        <dbReference type="RuleBase" id="RU003847"/>
    </source>
</evidence>
<dbReference type="InterPro" id="IPR012675">
    <property type="entry name" value="Beta-grasp_dom_sf"/>
</dbReference>
<evidence type="ECO:0000259" key="2">
    <source>
        <dbReference type="PROSITE" id="PS51671"/>
    </source>
</evidence>
<dbReference type="Pfam" id="PF13328">
    <property type="entry name" value="HD_4"/>
    <property type="match status" value="1"/>
</dbReference>
<dbReference type="SMART" id="SM00954">
    <property type="entry name" value="RelA_SpoT"/>
    <property type="match status" value="1"/>
</dbReference>
<dbReference type="STRING" id="1120980.GCA_000745955_02486"/>
<dbReference type="PROSITE" id="PS51671">
    <property type="entry name" value="ACT"/>
    <property type="match status" value="1"/>
</dbReference>
<dbReference type="Gene3D" id="1.10.3210.10">
    <property type="entry name" value="Hypothetical protein af1432"/>
    <property type="match status" value="1"/>
</dbReference>
<dbReference type="PANTHER" id="PTHR21262">
    <property type="entry name" value="GUANOSINE-3',5'-BIS DIPHOSPHATE 3'-PYROPHOSPHOHYDROLASE"/>
    <property type="match status" value="1"/>
</dbReference>
<organism evidence="5 6">
    <name type="scientific">Alysiella crassa</name>
    <dbReference type="NCBI Taxonomy" id="153491"/>
    <lineage>
        <taxon>Bacteria</taxon>
        <taxon>Pseudomonadati</taxon>
        <taxon>Pseudomonadota</taxon>
        <taxon>Betaproteobacteria</taxon>
        <taxon>Neisseriales</taxon>
        <taxon>Neisseriaceae</taxon>
        <taxon>Alysiella</taxon>
    </lineage>
</organism>
<dbReference type="Gene3D" id="3.30.460.10">
    <property type="entry name" value="Beta Polymerase, domain 2"/>
    <property type="match status" value="1"/>
</dbReference>
<protein>
    <submittedName>
        <fullName evidence="5">Guanosine-3',5'-bis(Diphosphate) 3'-pyrophosphohydrolase</fullName>
        <ecNumber evidence="5">3.1.7.2</ecNumber>
    </submittedName>
</protein>
<dbReference type="GO" id="GO:0015969">
    <property type="term" value="P:guanosine tetraphosphate metabolic process"/>
    <property type="evidence" value="ECO:0007669"/>
    <property type="project" value="InterPro"/>
</dbReference>
<dbReference type="InterPro" id="IPR006674">
    <property type="entry name" value="HD_domain"/>
</dbReference>
<dbReference type="RefSeq" id="WP_034295529.1">
    <property type="nucleotide sequence ID" value="NZ_CP091519.2"/>
</dbReference>
<dbReference type="GO" id="GO:0005886">
    <property type="term" value="C:plasma membrane"/>
    <property type="evidence" value="ECO:0007669"/>
    <property type="project" value="TreeGrafter"/>
</dbReference>
<dbReference type="InterPro" id="IPR033655">
    <property type="entry name" value="TGS_RelA/SpoT"/>
</dbReference>
<accession>A0A376BN58</accession>
<name>A0A376BN58_9NEIS</name>
<evidence type="ECO:0000259" key="4">
    <source>
        <dbReference type="PROSITE" id="PS51880"/>
    </source>
</evidence>
<dbReference type="EC" id="3.1.7.2" evidence="5"/>
<dbReference type="OrthoDB" id="9805041at2"/>
<dbReference type="EMBL" id="UFSO01000002">
    <property type="protein sequence ID" value="SSY71091.1"/>
    <property type="molecule type" value="Genomic_DNA"/>
</dbReference>
<dbReference type="FunFam" id="1.10.3210.10:FF:000001">
    <property type="entry name" value="GTP pyrophosphokinase RelA"/>
    <property type="match status" value="1"/>
</dbReference>
<comment type="similarity">
    <text evidence="1">Belongs to the relA/spoT family.</text>
</comment>
<dbReference type="InterPro" id="IPR002912">
    <property type="entry name" value="ACT_dom"/>
</dbReference>
<dbReference type="PROSITE" id="PS51831">
    <property type="entry name" value="HD"/>
    <property type="match status" value="1"/>
</dbReference>
<dbReference type="SMART" id="SM00471">
    <property type="entry name" value="HDc"/>
    <property type="match status" value="1"/>
</dbReference>
<dbReference type="PANTHER" id="PTHR21262:SF36">
    <property type="entry name" value="BIFUNCTIONAL (P)PPGPP SYNTHASE_HYDROLASE SPOT"/>
    <property type="match status" value="1"/>
</dbReference>
<reference evidence="5 6" key="1">
    <citation type="submission" date="2018-06" db="EMBL/GenBank/DDBJ databases">
        <authorList>
            <consortium name="Pathogen Informatics"/>
            <person name="Doyle S."/>
        </authorList>
    </citation>
    <scope>NUCLEOTIDE SEQUENCE [LARGE SCALE GENOMIC DNA]</scope>
    <source>
        <strain evidence="5 6">NCTC10283</strain>
    </source>
</reference>
<dbReference type="Proteomes" id="UP000254209">
    <property type="component" value="Unassembled WGS sequence"/>
</dbReference>
<dbReference type="InterPro" id="IPR007685">
    <property type="entry name" value="RelA_SpoT"/>
</dbReference>
<dbReference type="GO" id="GO:0008893">
    <property type="term" value="F:guanosine-3',5'-bis(diphosphate) 3'-diphosphatase activity"/>
    <property type="evidence" value="ECO:0007669"/>
    <property type="project" value="UniProtKB-EC"/>
</dbReference>
<dbReference type="Pfam" id="PF04607">
    <property type="entry name" value="RelA_SpoT"/>
    <property type="match status" value="1"/>
</dbReference>
<dbReference type="InterPro" id="IPR004811">
    <property type="entry name" value="RelA/Spo_fam"/>
</dbReference>
<sequence>MNIPQPLAEYDTEYTAPLREELFKTASYLNEEERALLEKACAYAFVAHDGVLRKSGEPYITHPISVTIELAKWGMDVESLCAGLMHDVLEDTEISEQEMAAEFGSTIARMVDGLSKLENLDFKDKTEHFAASFQKLVLAMMRDVRVIIVKLSDRLHNMRTLEGVGKPEKRHKTCRETLDVYAPIALRLGMGKVYRELREISFKNLYPARYQVLCHAVDEFRHTHHHVISKGIAKLQAALDEQKIPAQVIFAPPQYFSVYQKMKKRKVGFDKIKDFLHIHVITESELDCYAALGVLHRVYTPQMGKIKDLIAVPNANNYQSLHTVLKMPYQKQNIELSVQIRTQKMDMVANYGITAISPNSEHYVRTHRWLQSVSDLNESSADAVEFLENMKADLFPVETYVFTPKGEIINIQRGATVVDFAYAVHTTVGNQCVAGRIDGKLVPLRTRLRSGSTVEIITSERALPSPTWLSFVVTAKARSAIRNYMKTVNREDAIEQGGMLLMRTLSSLLSPEVLSSNDVMANYVAKLTANGQSFDDVRYQIGSGQLLPIAVAQEIAELAGASLGEEQKLDTVLIHQHDSVRIRLAQCCRPINGDMVRGVIVAGEGLMVHRDTCPKMLKVSPEQQLDVDWGNVSDSLKTHYEAGVKVQVQDSHGLLAKLSSAISAAGGNIAAVNTLSKAENEQGFMEFLFTVNVNGLTQLHDIMARLQRIKQVYEVVRM</sequence>
<dbReference type="Gene3D" id="3.10.20.30">
    <property type="match status" value="1"/>
</dbReference>
<dbReference type="SUPFAM" id="SSF55021">
    <property type="entry name" value="ACT-like"/>
    <property type="match status" value="1"/>
</dbReference>
<feature type="domain" description="ACT" evidence="2">
    <location>
        <begin position="643"/>
        <end position="718"/>
    </location>
</feature>
<dbReference type="InterPro" id="IPR043519">
    <property type="entry name" value="NT_sf"/>
</dbReference>
<dbReference type="PROSITE" id="PS51880">
    <property type="entry name" value="TGS"/>
    <property type="match status" value="1"/>
</dbReference>
<dbReference type="NCBIfam" id="TIGR00691">
    <property type="entry name" value="spoT_relA"/>
    <property type="match status" value="1"/>
</dbReference>
<dbReference type="CDD" id="cd01668">
    <property type="entry name" value="TGS_RSH"/>
    <property type="match status" value="1"/>
</dbReference>
<evidence type="ECO:0000259" key="3">
    <source>
        <dbReference type="PROSITE" id="PS51831"/>
    </source>
</evidence>
<dbReference type="FunFam" id="3.10.20.30:FF:000002">
    <property type="entry name" value="GTP pyrophosphokinase (RelA/SpoT)"/>
    <property type="match status" value="1"/>
</dbReference>
<dbReference type="InterPro" id="IPR012676">
    <property type="entry name" value="TGS-like"/>
</dbReference>
<dbReference type="CDD" id="cd00077">
    <property type="entry name" value="HDc"/>
    <property type="match status" value="1"/>
</dbReference>
<dbReference type="SUPFAM" id="SSF109604">
    <property type="entry name" value="HD-domain/PDEase-like"/>
    <property type="match status" value="1"/>
</dbReference>
<dbReference type="CDD" id="cd05399">
    <property type="entry name" value="NT_Rel-Spo_like"/>
    <property type="match status" value="1"/>
</dbReference>
<dbReference type="SUPFAM" id="SSF81271">
    <property type="entry name" value="TGS-like"/>
    <property type="match status" value="1"/>
</dbReference>
<evidence type="ECO:0000313" key="6">
    <source>
        <dbReference type="Proteomes" id="UP000254209"/>
    </source>
</evidence>
<dbReference type="InterPro" id="IPR045865">
    <property type="entry name" value="ACT-like_dom_sf"/>
</dbReference>
<dbReference type="CDD" id="cd04876">
    <property type="entry name" value="ACT_RelA-SpoT"/>
    <property type="match status" value="1"/>
</dbReference>
<dbReference type="SUPFAM" id="SSF81301">
    <property type="entry name" value="Nucleotidyltransferase"/>
    <property type="match status" value="1"/>
</dbReference>
<feature type="domain" description="TGS" evidence="4">
    <location>
        <begin position="397"/>
        <end position="458"/>
    </location>
</feature>
<evidence type="ECO:0000313" key="5">
    <source>
        <dbReference type="EMBL" id="SSY71091.1"/>
    </source>
</evidence>
<dbReference type="Pfam" id="PF02824">
    <property type="entry name" value="TGS"/>
    <property type="match status" value="1"/>
</dbReference>
<dbReference type="GO" id="GO:0008728">
    <property type="term" value="F:GTP diphosphokinase activity"/>
    <property type="evidence" value="ECO:0007669"/>
    <property type="project" value="TreeGrafter"/>
</dbReference>
<proteinExistence type="inferred from homology"/>
<keyword evidence="6" id="KW-1185">Reference proteome</keyword>
<dbReference type="Pfam" id="PF13291">
    <property type="entry name" value="ACT_4"/>
    <property type="match status" value="1"/>
</dbReference>
<comment type="function">
    <text evidence="1">In eubacteria ppGpp (guanosine 3'-diphosphate 5'-diphosphate) is a mediator of the stringent response that coordinates a variety of cellular activities in response to changes in nutritional abundance.</text>
</comment>
<dbReference type="InterPro" id="IPR003607">
    <property type="entry name" value="HD/PDEase_dom"/>
</dbReference>
<dbReference type="Gene3D" id="3.30.70.260">
    <property type="match status" value="1"/>
</dbReference>
<gene>
    <name evidence="5" type="primary">spoT</name>
    <name evidence="5" type="ORF">NCTC10283_01227</name>
</gene>
<dbReference type="AlphaFoldDB" id="A0A376BN58"/>